<proteinExistence type="predicted"/>
<comment type="caution">
    <text evidence="2">The sequence shown here is derived from an EMBL/GenBank/DDBJ whole genome shotgun (WGS) entry which is preliminary data.</text>
</comment>
<evidence type="ECO:0000256" key="1">
    <source>
        <dbReference type="SAM" id="MobiDB-lite"/>
    </source>
</evidence>
<accession>A0ABN2TSB2</accession>
<dbReference type="RefSeq" id="WP_343986920.1">
    <property type="nucleotide sequence ID" value="NZ_BAAANB010000001.1"/>
</dbReference>
<name>A0ABN2TSB2_9MICO</name>
<keyword evidence="3" id="KW-1185">Reference proteome</keyword>
<feature type="region of interest" description="Disordered" evidence="1">
    <location>
        <begin position="69"/>
        <end position="134"/>
    </location>
</feature>
<evidence type="ECO:0000313" key="2">
    <source>
        <dbReference type="EMBL" id="GAA2019614.1"/>
    </source>
</evidence>
<reference evidence="2 3" key="1">
    <citation type="journal article" date="2019" name="Int. J. Syst. Evol. Microbiol.">
        <title>The Global Catalogue of Microorganisms (GCM) 10K type strain sequencing project: providing services to taxonomists for standard genome sequencing and annotation.</title>
        <authorList>
            <consortium name="The Broad Institute Genomics Platform"/>
            <consortium name="The Broad Institute Genome Sequencing Center for Infectious Disease"/>
            <person name="Wu L."/>
            <person name="Ma J."/>
        </authorList>
    </citation>
    <scope>NUCLEOTIDE SEQUENCE [LARGE SCALE GENOMIC DNA]</scope>
    <source>
        <strain evidence="2 3">JCM 14283</strain>
    </source>
</reference>
<feature type="compositionally biased region" description="Low complexity" evidence="1">
    <location>
        <begin position="367"/>
        <end position="388"/>
    </location>
</feature>
<dbReference type="EMBL" id="BAAANB010000001">
    <property type="protein sequence ID" value="GAA2019614.1"/>
    <property type="molecule type" value="Genomic_DNA"/>
</dbReference>
<organism evidence="2 3">
    <name type="scientific">Terrabacter terrae</name>
    <dbReference type="NCBI Taxonomy" id="318434"/>
    <lineage>
        <taxon>Bacteria</taxon>
        <taxon>Bacillati</taxon>
        <taxon>Actinomycetota</taxon>
        <taxon>Actinomycetes</taxon>
        <taxon>Micrococcales</taxon>
        <taxon>Intrasporangiaceae</taxon>
        <taxon>Terrabacter</taxon>
    </lineage>
</organism>
<dbReference type="Proteomes" id="UP001501285">
    <property type="component" value="Unassembled WGS sequence"/>
</dbReference>
<gene>
    <name evidence="2" type="ORF">GCM10009740_04780</name>
</gene>
<evidence type="ECO:0000313" key="3">
    <source>
        <dbReference type="Proteomes" id="UP001501285"/>
    </source>
</evidence>
<evidence type="ECO:0008006" key="4">
    <source>
        <dbReference type="Google" id="ProtNLM"/>
    </source>
</evidence>
<protein>
    <recommendedName>
        <fullName evidence="4">DUF5667 domain-containing protein</fullName>
    </recommendedName>
</protein>
<feature type="region of interest" description="Disordered" evidence="1">
    <location>
        <begin position="331"/>
        <end position="388"/>
    </location>
</feature>
<sequence>MDLGTNADGELLQRALEGGEVSEPGILELVAVLHAVQAVDQAALAPRAEFVSDLRARLLADDPPTALPVVPVGPVAPGGQDGRDVPGGVDARATSDTRGAAPTPPVLRTTKTPVAEGDEVAPGGTHPTDADPPHRGATVSVLRVAARPLKLVAAAAAAVLVLGGALGAASRSAVPGDTLYSIKQLLDRAAVQLAGSRYDEGLTYLAQAQEHIGDARDLLDGGNPAPHDLDTAYDAATDATRRAQTILLEGYRTEGRTDALTELADFYARAIPQVDAMRPRVPARSLSAWQRLRETLGAGDVATMRALASCAACGDRAAQARAVLAGLAGAARANGPGSSTSAPGTTAGSKSGTRAGSKAGGTGAPGRAGPPAGPSAPSATAPGALPLPATSVPGGVPLPGGGAVNLPTVGITSTIAVGGGGVTVPGATVGLPGVGVTSSTIGVGGGGVTLPGATIPLPSVTLGLPSVTLPTGLAPTKLLP</sequence>
<feature type="compositionally biased region" description="Low complexity" evidence="1">
    <location>
        <begin position="69"/>
        <end position="78"/>
    </location>
</feature>
<feature type="compositionally biased region" description="Low complexity" evidence="1">
    <location>
        <begin position="331"/>
        <end position="353"/>
    </location>
</feature>